<sequence length="184" mass="20462">MTAITNAWVYASGAKGFRREGYVHVTDLGKGEMRSLRDVISGLPDGWDNPDSVWHWHNSGAFGVIKGEEVYVSDETGTEKLHDAYPSLPNDWRDGITDTWVYASGAKGFRRGEYVHVTDLGKGEMRSLRDVISGLPDGWDNPDCVWHWQNSGAFGVINNGELYISDETGTQALHDAYPSLPSNW</sequence>
<accession>A0ABV1QE61</accession>
<reference evidence="1 2" key="1">
    <citation type="submission" date="2024-01" db="EMBL/GenBank/DDBJ databases">
        <title>Metagenomic exploration of the rhizosphere soil microbial community and their significance in facilitating the development of wild simulated ginseng.</title>
        <authorList>
            <person name="Huang J."/>
        </authorList>
    </citation>
    <scope>NUCLEOTIDE SEQUENCE [LARGE SCALE GENOMIC DNA]</scope>
    <source>
        <strain evidence="1 2">WY141</strain>
    </source>
</reference>
<evidence type="ECO:0000313" key="2">
    <source>
        <dbReference type="Proteomes" id="UP001456562"/>
    </source>
</evidence>
<comment type="caution">
    <text evidence="1">The sequence shown here is derived from an EMBL/GenBank/DDBJ whole genome shotgun (WGS) entry which is preliminary data.</text>
</comment>
<dbReference type="InterPro" id="IPR036375">
    <property type="entry name" value="Hemopexin-like_dom_sf"/>
</dbReference>
<evidence type="ECO:0008006" key="3">
    <source>
        <dbReference type="Google" id="ProtNLM"/>
    </source>
</evidence>
<dbReference type="SUPFAM" id="SSF50923">
    <property type="entry name" value="Hemopexin-like domain"/>
    <property type="match status" value="1"/>
</dbReference>
<dbReference type="EMBL" id="JBEJUE010000060">
    <property type="protein sequence ID" value="MER0429457.1"/>
    <property type="molecule type" value="Genomic_DNA"/>
</dbReference>
<proteinExistence type="predicted"/>
<name>A0ABV1QE61_STRMI</name>
<organism evidence="1 2">
    <name type="scientific">Streptomyces microflavus</name>
    <name type="common">Streptomyces lipmanii</name>
    <dbReference type="NCBI Taxonomy" id="1919"/>
    <lineage>
        <taxon>Bacteria</taxon>
        <taxon>Bacillati</taxon>
        <taxon>Actinomycetota</taxon>
        <taxon>Actinomycetes</taxon>
        <taxon>Kitasatosporales</taxon>
        <taxon>Streptomycetaceae</taxon>
        <taxon>Streptomyces</taxon>
    </lineage>
</organism>
<evidence type="ECO:0000313" key="1">
    <source>
        <dbReference type="EMBL" id="MER0429457.1"/>
    </source>
</evidence>
<protein>
    <recommendedName>
        <fullName evidence="3">Tachylectin</fullName>
    </recommendedName>
</protein>
<keyword evidence="2" id="KW-1185">Reference proteome</keyword>
<dbReference type="Proteomes" id="UP001456562">
    <property type="component" value="Unassembled WGS sequence"/>
</dbReference>
<dbReference type="RefSeq" id="WP_350241473.1">
    <property type="nucleotide sequence ID" value="NZ_JBEJUE010000060.1"/>
</dbReference>
<gene>
    <name evidence="1" type="ORF">ABR748_35465</name>
</gene>